<dbReference type="GO" id="GO:0005783">
    <property type="term" value="C:endoplasmic reticulum"/>
    <property type="evidence" value="ECO:0007669"/>
    <property type="project" value="TreeGrafter"/>
</dbReference>
<dbReference type="InterPro" id="IPR006620">
    <property type="entry name" value="Pro_4_hyd_alph"/>
</dbReference>
<accession>A0AAD2G443</accession>
<proteinExistence type="predicted"/>
<evidence type="ECO:0000313" key="15">
    <source>
        <dbReference type="Proteomes" id="UP001295423"/>
    </source>
</evidence>
<comment type="cofactor">
    <cofactor evidence="1">
        <name>L-ascorbate</name>
        <dbReference type="ChEBI" id="CHEBI:38290"/>
    </cofactor>
</comment>
<dbReference type="GO" id="GO:0004656">
    <property type="term" value="F:procollagen-proline 4-dioxygenase activity"/>
    <property type="evidence" value="ECO:0007669"/>
    <property type="project" value="TreeGrafter"/>
</dbReference>
<dbReference type="Pfam" id="PF13640">
    <property type="entry name" value="2OG-FeII_Oxy_3"/>
    <property type="match status" value="1"/>
</dbReference>
<dbReference type="GO" id="GO:0031418">
    <property type="term" value="F:L-ascorbic acid binding"/>
    <property type="evidence" value="ECO:0007669"/>
    <property type="project" value="InterPro"/>
</dbReference>
<evidence type="ECO:0000256" key="6">
    <source>
        <dbReference type="ARBA" id="ARBA00022964"/>
    </source>
</evidence>
<evidence type="ECO:0000259" key="13">
    <source>
        <dbReference type="PROSITE" id="PS51670"/>
    </source>
</evidence>
<evidence type="ECO:0000256" key="5">
    <source>
        <dbReference type="ARBA" id="ARBA00022723"/>
    </source>
</evidence>
<evidence type="ECO:0000256" key="1">
    <source>
        <dbReference type="ARBA" id="ARBA00001961"/>
    </source>
</evidence>
<feature type="signal peptide" evidence="11">
    <location>
        <begin position="1"/>
        <end position="28"/>
    </location>
</feature>
<dbReference type="GO" id="GO:0016020">
    <property type="term" value="C:membrane"/>
    <property type="evidence" value="ECO:0007669"/>
    <property type="project" value="UniProtKB-SubCell"/>
</dbReference>
<dbReference type="InterPro" id="IPR045054">
    <property type="entry name" value="P4HA-like"/>
</dbReference>
<evidence type="ECO:0008006" key="16">
    <source>
        <dbReference type="Google" id="ProtNLM"/>
    </source>
</evidence>
<comment type="subcellular location">
    <subcellularLocation>
        <location evidence="3">Endomembrane system</location>
    </subcellularLocation>
    <subcellularLocation>
        <location evidence="2">Membrane</location>
        <topology evidence="2">Single-pass membrane protein</topology>
    </subcellularLocation>
</comment>
<gene>
    <name evidence="14" type="ORF">CYCCA115_LOCUS17774</name>
</gene>
<keyword evidence="6" id="KW-0223">Dioxygenase</keyword>
<keyword evidence="5" id="KW-0479">Metal-binding</keyword>
<keyword evidence="7" id="KW-1133">Transmembrane helix</keyword>
<dbReference type="InterPro" id="IPR003582">
    <property type="entry name" value="ShKT_dom"/>
</dbReference>
<dbReference type="Gene3D" id="2.60.120.620">
    <property type="entry name" value="q2cbj1_9rhob like domain"/>
    <property type="match status" value="1"/>
</dbReference>
<dbReference type="Proteomes" id="UP001295423">
    <property type="component" value="Unassembled WGS sequence"/>
</dbReference>
<dbReference type="AlphaFoldDB" id="A0AAD2G443"/>
<evidence type="ECO:0000256" key="9">
    <source>
        <dbReference type="ARBA" id="ARBA00023004"/>
    </source>
</evidence>
<dbReference type="PROSITE" id="PS51670">
    <property type="entry name" value="SHKT"/>
    <property type="match status" value="1"/>
</dbReference>
<organism evidence="14 15">
    <name type="scientific">Cylindrotheca closterium</name>
    <dbReference type="NCBI Taxonomy" id="2856"/>
    <lineage>
        <taxon>Eukaryota</taxon>
        <taxon>Sar</taxon>
        <taxon>Stramenopiles</taxon>
        <taxon>Ochrophyta</taxon>
        <taxon>Bacillariophyta</taxon>
        <taxon>Bacillariophyceae</taxon>
        <taxon>Bacillariophycidae</taxon>
        <taxon>Bacillariales</taxon>
        <taxon>Bacillariaceae</taxon>
        <taxon>Cylindrotheca</taxon>
    </lineage>
</organism>
<evidence type="ECO:0000313" key="14">
    <source>
        <dbReference type="EMBL" id="CAJ1959352.1"/>
    </source>
</evidence>
<dbReference type="EMBL" id="CAKOGP040001992">
    <property type="protein sequence ID" value="CAJ1959352.1"/>
    <property type="molecule type" value="Genomic_DNA"/>
</dbReference>
<evidence type="ECO:0000256" key="7">
    <source>
        <dbReference type="ARBA" id="ARBA00022989"/>
    </source>
</evidence>
<feature type="domain" description="ShKT" evidence="13">
    <location>
        <begin position="157"/>
        <end position="193"/>
    </location>
</feature>
<evidence type="ECO:0000256" key="3">
    <source>
        <dbReference type="ARBA" id="ARBA00004308"/>
    </source>
</evidence>
<keyword evidence="11" id="KW-0732">Signal</keyword>
<dbReference type="GO" id="GO:0005506">
    <property type="term" value="F:iron ion binding"/>
    <property type="evidence" value="ECO:0007669"/>
    <property type="project" value="InterPro"/>
</dbReference>
<evidence type="ECO:0000256" key="8">
    <source>
        <dbReference type="ARBA" id="ARBA00023002"/>
    </source>
</evidence>
<dbReference type="InterPro" id="IPR005123">
    <property type="entry name" value="Oxoglu/Fe-dep_dioxygenase_dom"/>
</dbReference>
<keyword evidence="10" id="KW-0472">Membrane</keyword>
<dbReference type="PROSITE" id="PS51471">
    <property type="entry name" value="FE2OG_OXY"/>
    <property type="match status" value="1"/>
</dbReference>
<comment type="caution">
    <text evidence="14">The sequence shown here is derived from an EMBL/GenBank/DDBJ whole genome shotgun (WGS) entry which is preliminary data.</text>
</comment>
<evidence type="ECO:0000256" key="4">
    <source>
        <dbReference type="ARBA" id="ARBA00022692"/>
    </source>
</evidence>
<evidence type="ECO:0000256" key="11">
    <source>
        <dbReference type="SAM" id="SignalP"/>
    </source>
</evidence>
<dbReference type="PROSITE" id="PS51257">
    <property type="entry name" value="PROKAR_LIPOPROTEIN"/>
    <property type="match status" value="1"/>
</dbReference>
<dbReference type="InterPro" id="IPR044862">
    <property type="entry name" value="Pro_4_hyd_alph_FE2OG_OXY"/>
</dbReference>
<feature type="domain" description="Fe2OG dioxygenase" evidence="12">
    <location>
        <begin position="339"/>
        <end position="443"/>
    </location>
</feature>
<evidence type="ECO:0000256" key="2">
    <source>
        <dbReference type="ARBA" id="ARBA00004167"/>
    </source>
</evidence>
<dbReference type="PANTHER" id="PTHR10869:SF233">
    <property type="entry name" value="FE2OG DIOXYGENASE DOMAIN-CONTAINING PROTEIN"/>
    <property type="match status" value="1"/>
</dbReference>
<dbReference type="SMART" id="SM00702">
    <property type="entry name" value="P4Hc"/>
    <property type="match status" value="1"/>
</dbReference>
<keyword evidence="8" id="KW-0560">Oxidoreductase</keyword>
<dbReference type="PANTHER" id="PTHR10869">
    <property type="entry name" value="PROLYL 4-HYDROXYLASE ALPHA SUBUNIT"/>
    <property type="match status" value="1"/>
</dbReference>
<keyword evidence="9" id="KW-0408">Iron</keyword>
<name>A0AAD2G443_9STRA</name>
<reference evidence="14" key="1">
    <citation type="submission" date="2023-08" db="EMBL/GenBank/DDBJ databases">
        <authorList>
            <person name="Audoor S."/>
            <person name="Bilcke G."/>
        </authorList>
    </citation>
    <scope>NUCLEOTIDE SEQUENCE</scope>
</reference>
<keyword evidence="4" id="KW-0812">Transmembrane</keyword>
<protein>
    <recommendedName>
        <fullName evidence="16">Fe2OG dioxygenase domain-containing protein</fullName>
    </recommendedName>
</protein>
<evidence type="ECO:0000256" key="10">
    <source>
        <dbReference type="ARBA" id="ARBA00023136"/>
    </source>
</evidence>
<keyword evidence="15" id="KW-1185">Reference proteome</keyword>
<sequence>MLPRSPWFTILFLLLVSSCCCFLPYASAEEGTCSAADDECNAAAHQRTTQQEQQEQQQEKQETYTHKFPMKFVNKSQYRADVHWDDGKYGVHMAILEPNGGESSLETYQGHSFFITRHGVKEGLFDLETDEQHRVTVKRPNETYEIPENAAPSTNPCQDRFSICKSEAARGTCSWSPGWMIVHCCKSCDEELNASELIDPNVRCTKERLNMTEPAWQPGDLNKLFESWAAKDSDFAQYDPQVLSSPGAEFGGIDGPWVVTFDNFFSEDEANALIQGGAKVGFERSTDQGKMNSLGEREKVVSTTRTSSNAWCIGACERIPQVSRVSHRIEEVTKVPKKNYESFQILEYDYNQFYRSHHDSSGSEKGLSGHRILTFFLYLTDVEEGGETKFNKLGIQVKPKRGRALVWPSVKNEDPSTWDPRTFHEAMPVIKGKKYAANHWIHLNDYEGPNKWGCTGSFS</sequence>
<evidence type="ECO:0000259" key="12">
    <source>
        <dbReference type="PROSITE" id="PS51471"/>
    </source>
</evidence>
<dbReference type="FunFam" id="2.60.120.620:FF:000031">
    <property type="entry name" value="Predicted protein"/>
    <property type="match status" value="1"/>
</dbReference>
<feature type="chain" id="PRO_5042017197" description="Fe2OG dioxygenase domain-containing protein" evidence="11">
    <location>
        <begin position="29"/>
        <end position="459"/>
    </location>
</feature>